<dbReference type="InterPro" id="IPR029052">
    <property type="entry name" value="Metallo-depent_PP-like"/>
</dbReference>
<gene>
    <name evidence="4" type="ORF">WA026_002916</name>
</gene>
<reference evidence="4 5" key="1">
    <citation type="submission" date="2023-03" db="EMBL/GenBank/DDBJ databases">
        <title>Genome insight into feeding habits of ladybird beetles.</title>
        <authorList>
            <person name="Li H.-S."/>
            <person name="Huang Y.-H."/>
            <person name="Pang H."/>
        </authorList>
    </citation>
    <scope>NUCLEOTIDE SEQUENCE [LARGE SCALE GENOMIC DNA]</scope>
    <source>
        <strain evidence="4">SYSU_2023b</strain>
        <tissue evidence="4">Whole body</tissue>
    </source>
</reference>
<dbReference type="Pfam" id="PF00149">
    <property type="entry name" value="Metallophos"/>
    <property type="match status" value="1"/>
</dbReference>
<evidence type="ECO:0000259" key="3">
    <source>
        <dbReference type="Pfam" id="PF00149"/>
    </source>
</evidence>
<accession>A0AAW1TLQ3</accession>
<feature type="domain" description="Calcineurin-like phosphoesterase" evidence="3">
    <location>
        <begin position="202"/>
        <end position="322"/>
    </location>
</feature>
<dbReference type="InterPro" id="IPR004843">
    <property type="entry name" value="Calcineurin-like_PHP"/>
</dbReference>
<sequence length="328" mass="37561">MNSNITAKPSLSNIQKLLKIEEESDIDISYTPSVTHIESSPYVNDIGDYRREDVDGLLGSKNIEELGRNFQLLFTFSDYKPIILHESPEVGCQKCDETASVLLYLRKDLHIDKSIISDILIGVCKKSADKNDRVCEDKINSALDQLLYIFDFGNNVTPEKICTLRMGPTCHNQFKYLNWTISIPDKPVTVPKKIAQQNDRNLRVLQLSDLHLDPLYTPGARSKCGEPICCQIDQMPVNPDEETCGIWGDYEEADTPRKTFEDVLRQTRTHKDIDFVYFTGDMVGHRTWSWGKNESSIIEKEVMERLMENFDVPVLFVLGNHDSFPYNL</sequence>
<dbReference type="AlphaFoldDB" id="A0AAW1TLQ3"/>
<evidence type="ECO:0000313" key="4">
    <source>
        <dbReference type="EMBL" id="KAK9869167.1"/>
    </source>
</evidence>
<keyword evidence="5" id="KW-1185">Reference proteome</keyword>
<dbReference type="GO" id="GO:0016020">
    <property type="term" value="C:membrane"/>
    <property type="evidence" value="ECO:0007669"/>
    <property type="project" value="GOC"/>
</dbReference>
<dbReference type="GO" id="GO:0006685">
    <property type="term" value="P:sphingomyelin catabolic process"/>
    <property type="evidence" value="ECO:0007669"/>
    <property type="project" value="TreeGrafter"/>
</dbReference>
<proteinExistence type="predicted"/>
<dbReference type="EMBL" id="JARQZJ010000001">
    <property type="protein sequence ID" value="KAK9869167.1"/>
    <property type="molecule type" value="Genomic_DNA"/>
</dbReference>
<keyword evidence="2" id="KW-0325">Glycoprotein</keyword>
<dbReference type="GO" id="GO:0061750">
    <property type="term" value="F:acid sphingomyelin phosphodiesterase activity"/>
    <property type="evidence" value="ECO:0007669"/>
    <property type="project" value="TreeGrafter"/>
</dbReference>
<dbReference type="PANTHER" id="PTHR10340:SF29">
    <property type="entry name" value="SPHINGOMYELIN PHOSPHODIESTERASE"/>
    <property type="match status" value="1"/>
</dbReference>
<dbReference type="Proteomes" id="UP001431783">
    <property type="component" value="Unassembled WGS sequence"/>
</dbReference>
<comment type="caution">
    <text evidence="4">The sequence shown here is derived from an EMBL/GenBank/DDBJ whole genome shotgun (WGS) entry which is preliminary data.</text>
</comment>
<evidence type="ECO:0000256" key="2">
    <source>
        <dbReference type="ARBA" id="ARBA00023180"/>
    </source>
</evidence>
<keyword evidence="1" id="KW-0378">Hydrolase</keyword>
<dbReference type="PANTHER" id="PTHR10340">
    <property type="entry name" value="SPHINGOMYELIN PHOSPHODIESTERASE"/>
    <property type="match status" value="1"/>
</dbReference>
<name>A0AAW1TLQ3_9CUCU</name>
<dbReference type="GO" id="GO:0005764">
    <property type="term" value="C:lysosome"/>
    <property type="evidence" value="ECO:0007669"/>
    <property type="project" value="TreeGrafter"/>
</dbReference>
<dbReference type="Gene3D" id="3.60.21.10">
    <property type="match status" value="1"/>
</dbReference>
<evidence type="ECO:0000256" key="1">
    <source>
        <dbReference type="ARBA" id="ARBA00022801"/>
    </source>
</evidence>
<evidence type="ECO:0000313" key="5">
    <source>
        <dbReference type="Proteomes" id="UP001431783"/>
    </source>
</evidence>
<organism evidence="4 5">
    <name type="scientific">Henosepilachna vigintioctopunctata</name>
    <dbReference type="NCBI Taxonomy" id="420089"/>
    <lineage>
        <taxon>Eukaryota</taxon>
        <taxon>Metazoa</taxon>
        <taxon>Ecdysozoa</taxon>
        <taxon>Arthropoda</taxon>
        <taxon>Hexapoda</taxon>
        <taxon>Insecta</taxon>
        <taxon>Pterygota</taxon>
        <taxon>Neoptera</taxon>
        <taxon>Endopterygota</taxon>
        <taxon>Coleoptera</taxon>
        <taxon>Polyphaga</taxon>
        <taxon>Cucujiformia</taxon>
        <taxon>Coccinelloidea</taxon>
        <taxon>Coccinellidae</taxon>
        <taxon>Epilachninae</taxon>
        <taxon>Epilachnini</taxon>
        <taxon>Henosepilachna</taxon>
    </lineage>
</organism>
<dbReference type="SUPFAM" id="SSF56300">
    <property type="entry name" value="Metallo-dependent phosphatases"/>
    <property type="match status" value="1"/>
</dbReference>
<dbReference type="GO" id="GO:0005615">
    <property type="term" value="C:extracellular space"/>
    <property type="evidence" value="ECO:0007669"/>
    <property type="project" value="TreeGrafter"/>
</dbReference>
<protein>
    <recommendedName>
        <fullName evidence="3">Calcineurin-like phosphoesterase domain-containing protein</fullName>
    </recommendedName>
</protein>
<dbReference type="GO" id="GO:0046513">
    <property type="term" value="P:ceramide biosynthetic process"/>
    <property type="evidence" value="ECO:0007669"/>
    <property type="project" value="TreeGrafter"/>
</dbReference>